<feature type="coiled-coil region" evidence="1">
    <location>
        <begin position="207"/>
        <end position="258"/>
    </location>
</feature>
<evidence type="ECO:0000313" key="3">
    <source>
        <dbReference type="EMBL" id="CAK9040850.1"/>
    </source>
</evidence>
<evidence type="ECO:0000256" key="1">
    <source>
        <dbReference type="SAM" id="Coils"/>
    </source>
</evidence>
<reference evidence="3 4" key="1">
    <citation type="submission" date="2024-02" db="EMBL/GenBank/DDBJ databases">
        <authorList>
            <person name="Chen Y."/>
            <person name="Shah S."/>
            <person name="Dougan E. K."/>
            <person name="Thang M."/>
            <person name="Chan C."/>
        </authorList>
    </citation>
    <scope>NUCLEOTIDE SEQUENCE [LARGE SCALE GENOMIC DNA]</scope>
</reference>
<comment type="caution">
    <text evidence="3">The sequence shown here is derived from an EMBL/GenBank/DDBJ whole genome shotgun (WGS) entry which is preliminary data.</text>
</comment>
<name>A0ABP0LRP9_9DINO</name>
<feature type="compositionally biased region" description="Basic and acidic residues" evidence="2">
    <location>
        <begin position="67"/>
        <end position="84"/>
    </location>
</feature>
<proteinExistence type="predicted"/>
<feature type="region of interest" description="Disordered" evidence="2">
    <location>
        <begin position="60"/>
        <end position="86"/>
    </location>
</feature>
<keyword evidence="4" id="KW-1185">Reference proteome</keyword>
<evidence type="ECO:0000313" key="4">
    <source>
        <dbReference type="Proteomes" id="UP001642464"/>
    </source>
</evidence>
<dbReference type="EMBL" id="CAXAMM010017319">
    <property type="protein sequence ID" value="CAK9040850.1"/>
    <property type="molecule type" value="Genomic_DNA"/>
</dbReference>
<organism evidence="3 4">
    <name type="scientific">Durusdinium trenchii</name>
    <dbReference type="NCBI Taxonomy" id="1381693"/>
    <lineage>
        <taxon>Eukaryota</taxon>
        <taxon>Sar</taxon>
        <taxon>Alveolata</taxon>
        <taxon>Dinophyceae</taxon>
        <taxon>Suessiales</taxon>
        <taxon>Symbiodiniaceae</taxon>
        <taxon>Durusdinium</taxon>
    </lineage>
</organism>
<evidence type="ECO:0000256" key="2">
    <source>
        <dbReference type="SAM" id="MobiDB-lite"/>
    </source>
</evidence>
<feature type="region of interest" description="Disordered" evidence="2">
    <location>
        <begin position="1"/>
        <end position="21"/>
    </location>
</feature>
<feature type="coiled-coil region" evidence="1">
    <location>
        <begin position="286"/>
        <end position="336"/>
    </location>
</feature>
<keyword evidence="1" id="KW-0175">Coiled coil</keyword>
<dbReference type="Proteomes" id="UP001642464">
    <property type="component" value="Unassembled WGS sequence"/>
</dbReference>
<protein>
    <submittedName>
        <fullName evidence="3">Uncharacterized protein</fullName>
    </submittedName>
</protein>
<sequence length="361" mass="40731">MVTRRVNGKTSSAVANPHNGRKFVGCVATQLPSKYSHCEDVKSKPPKQRRAALQKIYQENRKKKKMAQKESRGRKSRYEDEVKAPKGSTAYRKELQSIYEKHRKKPTKVQGGCSSGVESSIAAQVAPDPGLDLPSDHCFGCDPSLVNNVTGKLVRSTDNAVPPNSIPYKVQLNEAMMVKDLVKKLGLELHDGSGQNASNRLPSGDLLEKLKSDLESRKAENEKLSSANSWLRGKNQELELIADEAEKFEMELSEIKARHPPQINLEKEVERLQSEQSCLLARNHDLEVMALEVESLRAEVARLRVKNQELQSIASKTDLSEERSDLKTKMSTLQKRLDWYEQVRDWISCRGEDIMIALIER</sequence>
<feature type="non-terminal residue" evidence="3">
    <location>
        <position position="361"/>
    </location>
</feature>
<gene>
    <name evidence="3" type="ORF">SCF082_LOCUS23685</name>
</gene>
<accession>A0ABP0LRP9</accession>